<evidence type="ECO:0008006" key="6">
    <source>
        <dbReference type="Google" id="ProtNLM"/>
    </source>
</evidence>
<dbReference type="InterPro" id="IPR002654">
    <property type="entry name" value="Glyco_trans_25"/>
</dbReference>
<dbReference type="PANTHER" id="PTHR10730">
    <property type="entry name" value="PROCOLLAGEN-LYSINE,2-OXOGLUTARATE 5-DIOXYGENASE/GLYCOSYLTRANSFERASE 25 FAMILY MEMBER"/>
    <property type="match status" value="1"/>
</dbReference>
<keyword evidence="3" id="KW-0808">Transferase</keyword>
<sequence length="328" mass="36528">MALGASYTGLTLDWIDGVSAEGMDERAYPPGDHREVSKGNKGSWRAHMNALREVIEQNLTTALIFEDDADWDFRIRGQLADFSHAARRMPSLIAQSEQLLLQAKTVPDAVDATTSPVEDDLAKKSTLSTAKSTIPKQEPYGQDWDILWLGHCGAALPPPSTQSPNRIAISNDVTTPPPQHLKPMSHARLDKIGSLYPPHTRVVHQVNTTLCTIAYAVTQSGARKLMYEFGIREFNKGYDFALSDYCNGLTRYATRETLPVCITVQPPIFSHFWPEKMISDIMGLGAGGRETGTRYVRWSVRNNLERLVRGEEGIVEQWGDEDKGTGWK</sequence>
<dbReference type="AlphaFoldDB" id="A0A9P4V697"/>
<evidence type="ECO:0000313" key="5">
    <source>
        <dbReference type="Proteomes" id="UP000799444"/>
    </source>
</evidence>
<dbReference type="Proteomes" id="UP000799444">
    <property type="component" value="Unassembled WGS sequence"/>
</dbReference>
<dbReference type="OrthoDB" id="47375at2759"/>
<evidence type="ECO:0000313" key="4">
    <source>
        <dbReference type="EMBL" id="KAF2739604.1"/>
    </source>
</evidence>
<keyword evidence="5" id="KW-1185">Reference proteome</keyword>
<dbReference type="EMBL" id="ML996103">
    <property type="protein sequence ID" value="KAF2739604.1"/>
    <property type="molecule type" value="Genomic_DNA"/>
</dbReference>
<dbReference type="InterPro" id="IPR050757">
    <property type="entry name" value="Collagen_mod_GT25"/>
</dbReference>
<comment type="similarity">
    <text evidence="1">Belongs to the glycosyltransferase 25 family.</text>
</comment>
<keyword evidence="2" id="KW-0328">Glycosyltransferase</keyword>
<name>A0A9P4V697_9PLEO</name>
<dbReference type="CDD" id="cd06532">
    <property type="entry name" value="Glyco_transf_25"/>
    <property type="match status" value="1"/>
</dbReference>
<gene>
    <name evidence="4" type="ORF">EJ04DRAFT_284957</name>
</gene>
<proteinExistence type="inferred from homology"/>
<organism evidence="4 5">
    <name type="scientific">Polyplosphaeria fusca</name>
    <dbReference type="NCBI Taxonomy" id="682080"/>
    <lineage>
        <taxon>Eukaryota</taxon>
        <taxon>Fungi</taxon>
        <taxon>Dikarya</taxon>
        <taxon>Ascomycota</taxon>
        <taxon>Pezizomycotina</taxon>
        <taxon>Dothideomycetes</taxon>
        <taxon>Pleosporomycetidae</taxon>
        <taxon>Pleosporales</taxon>
        <taxon>Tetraplosphaeriaceae</taxon>
        <taxon>Polyplosphaeria</taxon>
    </lineage>
</organism>
<protein>
    <recommendedName>
        <fullName evidence="6">Glycosyltransferase family 25 protein</fullName>
    </recommendedName>
</protein>
<dbReference type="GO" id="GO:0016740">
    <property type="term" value="F:transferase activity"/>
    <property type="evidence" value="ECO:0007669"/>
    <property type="project" value="UniProtKB-KW"/>
</dbReference>
<dbReference type="PANTHER" id="PTHR10730:SF53">
    <property type="entry name" value="GLYCOSYLTRANSFERASE 25 FAMILY MEMBER"/>
    <property type="match status" value="1"/>
</dbReference>
<evidence type="ECO:0000256" key="1">
    <source>
        <dbReference type="ARBA" id="ARBA00006721"/>
    </source>
</evidence>
<evidence type="ECO:0000256" key="3">
    <source>
        <dbReference type="ARBA" id="ARBA00022679"/>
    </source>
</evidence>
<comment type="caution">
    <text evidence="4">The sequence shown here is derived from an EMBL/GenBank/DDBJ whole genome shotgun (WGS) entry which is preliminary data.</text>
</comment>
<reference evidence="4" key="1">
    <citation type="journal article" date="2020" name="Stud. Mycol.">
        <title>101 Dothideomycetes genomes: a test case for predicting lifestyles and emergence of pathogens.</title>
        <authorList>
            <person name="Haridas S."/>
            <person name="Albert R."/>
            <person name="Binder M."/>
            <person name="Bloem J."/>
            <person name="Labutti K."/>
            <person name="Salamov A."/>
            <person name="Andreopoulos B."/>
            <person name="Baker S."/>
            <person name="Barry K."/>
            <person name="Bills G."/>
            <person name="Bluhm B."/>
            <person name="Cannon C."/>
            <person name="Castanera R."/>
            <person name="Culley D."/>
            <person name="Daum C."/>
            <person name="Ezra D."/>
            <person name="Gonzalez J."/>
            <person name="Henrissat B."/>
            <person name="Kuo A."/>
            <person name="Liang C."/>
            <person name="Lipzen A."/>
            <person name="Lutzoni F."/>
            <person name="Magnuson J."/>
            <person name="Mondo S."/>
            <person name="Nolan M."/>
            <person name="Ohm R."/>
            <person name="Pangilinan J."/>
            <person name="Park H.-J."/>
            <person name="Ramirez L."/>
            <person name="Alfaro M."/>
            <person name="Sun H."/>
            <person name="Tritt A."/>
            <person name="Yoshinaga Y."/>
            <person name="Zwiers L.-H."/>
            <person name="Turgeon B."/>
            <person name="Goodwin S."/>
            <person name="Spatafora J."/>
            <person name="Crous P."/>
            <person name="Grigoriev I."/>
        </authorList>
    </citation>
    <scope>NUCLEOTIDE SEQUENCE</scope>
    <source>
        <strain evidence="4">CBS 125425</strain>
    </source>
</reference>
<accession>A0A9P4V697</accession>
<evidence type="ECO:0000256" key="2">
    <source>
        <dbReference type="ARBA" id="ARBA00022676"/>
    </source>
</evidence>